<gene>
    <name evidence="4" type="ORF">GMARGA_LOCUS14799</name>
</gene>
<name>A0ABN7V5Y7_GIGMA</name>
<comment type="caution">
    <text evidence="4">The sequence shown here is derived from an EMBL/GenBank/DDBJ whole genome shotgun (WGS) entry which is preliminary data.</text>
</comment>
<dbReference type="Pfam" id="PF13359">
    <property type="entry name" value="DDE_Tnp_4"/>
    <property type="match status" value="1"/>
</dbReference>
<reference evidence="4 5" key="1">
    <citation type="submission" date="2021-06" db="EMBL/GenBank/DDBJ databases">
        <authorList>
            <person name="Kallberg Y."/>
            <person name="Tangrot J."/>
            <person name="Rosling A."/>
        </authorList>
    </citation>
    <scope>NUCLEOTIDE SEQUENCE [LARGE SCALE GENOMIC DNA]</scope>
    <source>
        <strain evidence="4 5">120-4 pot B 10/14</strain>
    </source>
</reference>
<accession>A0ABN7V5Y7</accession>
<protein>
    <submittedName>
        <fullName evidence="4">44916_t:CDS:1</fullName>
    </submittedName>
</protein>
<evidence type="ECO:0000313" key="5">
    <source>
        <dbReference type="Proteomes" id="UP000789901"/>
    </source>
</evidence>
<evidence type="ECO:0000259" key="3">
    <source>
        <dbReference type="Pfam" id="PF13359"/>
    </source>
</evidence>
<dbReference type="InterPro" id="IPR027806">
    <property type="entry name" value="HARBI1_dom"/>
</dbReference>
<proteinExistence type="predicted"/>
<comment type="cofactor">
    <cofactor evidence="1">
        <name>a divalent metal cation</name>
        <dbReference type="ChEBI" id="CHEBI:60240"/>
    </cofactor>
</comment>
<keyword evidence="5" id="KW-1185">Reference proteome</keyword>
<evidence type="ECO:0000256" key="2">
    <source>
        <dbReference type="ARBA" id="ARBA00022723"/>
    </source>
</evidence>
<organism evidence="4 5">
    <name type="scientific">Gigaspora margarita</name>
    <dbReference type="NCBI Taxonomy" id="4874"/>
    <lineage>
        <taxon>Eukaryota</taxon>
        <taxon>Fungi</taxon>
        <taxon>Fungi incertae sedis</taxon>
        <taxon>Mucoromycota</taxon>
        <taxon>Glomeromycotina</taxon>
        <taxon>Glomeromycetes</taxon>
        <taxon>Diversisporales</taxon>
        <taxon>Gigasporaceae</taxon>
        <taxon>Gigaspora</taxon>
    </lineage>
</organism>
<feature type="domain" description="DDE Tnp4" evidence="3">
    <location>
        <begin position="7"/>
        <end position="145"/>
    </location>
</feature>
<dbReference type="EMBL" id="CAJVQB010009959">
    <property type="protein sequence ID" value="CAG8735431.1"/>
    <property type="molecule type" value="Genomic_DNA"/>
</dbReference>
<evidence type="ECO:0000313" key="4">
    <source>
        <dbReference type="EMBL" id="CAG8735431.1"/>
    </source>
</evidence>
<dbReference type="Proteomes" id="UP000789901">
    <property type="component" value="Unassembled WGS sequence"/>
</dbReference>
<evidence type="ECO:0000256" key="1">
    <source>
        <dbReference type="ARBA" id="ARBA00001968"/>
    </source>
</evidence>
<sequence>MNLFEVPSKPNKNVFTRKRWYAIHLQAIVDHQGLFINYDVGYPASVYNAKVFWNSGLYHYRNQLFEDNYLLAGSAYPISLNIIPSFKNPSDSKQTALNKKHSKTHIVVECAFDRLKKRFQLLIELRTKNTKIATDLIETSLILYNLLERDGNEWEESSERVIMYQAVKEAGKIKRQNLMDYVLS</sequence>
<keyword evidence="2" id="KW-0479">Metal-binding</keyword>